<dbReference type="AlphaFoldDB" id="W8PIP8"/>
<evidence type="ECO:0000313" key="4">
    <source>
        <dbReference type="Proteomes" id="UP000019434"/>
    </source>
</evidence>
<dbReference type="Gene3D" id="2.20.28.30">
    <property type="entry name" value="RNA polymerase ii, chain L"/>
    <property type="match status" value="1"/>
</dbReference>
<keyword evidence="1" id="KW-0812">Transmembrane</keyword>
<dbReference type="HOGENOM" id="CLU_992544_0_0_2"/>
<keyword evidence="1" id="KW-1133">Transmembrane helix</keyword>
<sequence>MKVRCPHCGAEFEAKEEGIVVCPYCGFQIKLGESRTFTYPLRVENPWNVLASFIRLQRLSPTDVEWKARIIERELLYVPFYVFFVKAKGVARRGIISKEGAGYVEFFNYATVPAVEGFDELVNYPLPVRGRRYFDGHVNGRLLEKTIEASEAVKRLRDELRNILKNEARRYFHWSNVEVGMPTFDVHLDGLVYYPIWRIRYKYGFFTYLAYIDGADGRVPYAEFPVSPVKRMTNLSLGFLLLASGFLIGKFLYSYGVTAPIGSVATAIWASYPSLKRAFMVKGRASEHRLLSEVAGDYIPEDEVFKTIRRFLK</sequence>
<name>W8PIP8_9EURY</name>
<dbReference type="KEGG" id="tnu:BD01_0368"/>
<organism evidence="3 4">
    <name type="scientific">Thermococcus nautili</name>
    <dbReference type="NCBI Taxonomy" id="195522"/>
    <lineage>
        <taxon>Archaea</taxon>
        <taxon>Methanobacteriati</taxon>
        <taxon>Methanobacteriota</taxon>
        <taxon>Thermococci</taxon>
        <taxon>Thermococcales</taxon>
        <taxon>Thermococcaceae</taxon>
        <taxon>Thermococcus</taxon>
    </lineage>
</organism>
<dbReference type="GeneID" id="24958498"/>
<proteinExistence type="predicted"/>
<evidence type="ECO:0000313" key="3">
    <source>
        <dbReference type="EMBL" id="AHL21994.1"/>
    </source>
</evidence>
<dbReference type="InterPro" id="IPR029040">
    <property type="entry name" value="RPABC4/Spt4"/>
</dbReference>
<dbReference type="eggNOG" id="arCOG03776">
    <property type="taxonomic scope" value="Archaea"/>
</dbReference>
<reference evidence="3 4" key="1">
    <citation type="submission" date="2014-02" db="EMBL/GenBank/DDBJ databases">
        <title>Genome Sequence of an Hyperthermophilic Archaeon, Thermococcus nautili 30-1, producing viral vesicles.</title>
        <authorList>
            <person name="Oberto J."/>
            <person name="Gaudin M."/>
            <person name="Cossu M."/>
            <person name="Gorlas A."/>
            <person name="Slesarev A."/>
            <person name="Marguet E."/>
            <person name="Forterre P."/>
        </authorList>
    </citation>
    <scope>NUCLEOTIDE SEQUENCE [LARGE SCALE GENOMIC DNA]</scope>
    <source>
        <strain evidence="3 4">30-1</strain>
    </source>
</reference>
<feature type="domain" description="Rieske" evidence="2">
    <location>
        <begin position="1"/>
        <end position="50"/>
    </location>
</feature>
<dbReference type="SUPFAM" id="SSF63393">
    <property type="entry name" value="RNA polymerase subunits"/>
    <property type="match status" value="1"/>
</dbReference>
<accession>W8PIP8</accession>
<keyword evidence="4" id="KW-1185">Reference proteome</keyword>
<protein>
    <recommendedName>
        <fullName evidence="2">Rieske domain-containing protein</fullName>
    </recommendedName>
</protein>
<dbReference type="Proteomes" id="UP000019434">
    <property type="component" value="Chromosome"/>
</dbReference>
<evidence type="ECO:0000256" key="1">
    <source>
        <dbReference type="SAM" id="Phobius"/>
    </source>
</evidence>
<dbReference type="RefSeq" id="WP_042689324.1">
    <property type="nucleotide sequence ID" value="NZ_CP007264.1"/>
</dbReference>
<feature type="transmembrane region" description="Helical" evidence="1">
    <location>
        <begin position="259"/>
        <end position="275"/>
    </location>
</feature>
<keyword evidence="1" id="KW-0472">Membrane</keyword>
<dbReference type="PROSITE" id="PS51296">
    <property type="entry name" value="RIESKE"/>
    <property type="match status" value="1"/>
</dbReference>
<dbReference type="InterPro" id="IPR017941">
    <property type="entry name" value="Rieske_2Fe-2S"/>
</dbReference>
<gene>
    <name evidence="3" type="ORF">BD01_0368</name>
</gene>
<dbReference type="GO" id="GO:0051537">
    <property type="term" value="F:2 iron, 2 sulfur cluster binding"/>
    <property type="evidence" value="ECO:0007669"/>
    <property type="project" value="InterPro"/>
</dbReference>
<evidence type="ECO:0000259" key="2">
    <source>
        <dbReference type="PROSITE" id="PS51296"/>
    </source>
</evidence>
<dbReference type="EMBL" id="CP007264">
    <property type="protein sequence ID" value="AHL21994.1"/>
    <property type="molecule type" value="Genomic_DNA"/>
</dbReference>
<dbReference type="STRING" id="195522.BD01_0368"/>
<dbReference type="OrthoDB" id="93530at2157"/>